<dbReference type="EMBL" id="JARBHB010000008">
    <property type="protein sequence ID" value="KAJ8876452.1"/>
    <property type="molecule type" value="Genomic_DNA"/>
</dbReference>
<organism evidence="1 2">
    <name type="scientific">Dryococelus australis</name>
    <dbReference type="NCBI Taxonomy" id="614101"/>
    <lineage>
        <taxon>Eukaryota</taxon>
        <taxon>Metazoa</taxon>
        <taxon>Ecdysozoa</taxon>
        <taxon>Arthropoda</taxon>
        <taxon>Hexapoda</taxon>
        <taxon>Insecta</taxon>
        <taxon>Pterygota</taxon>
        <taxon>Neoptera</taxon>
        <taxon>Polyneoptera</taxon>
        <taxon>Phasmatodea</taxon>
        <taxon>Verophasmatodea</taxon>
        <taxon>Anareolatae</taxon>
        <taxon>Phasmatidae</taxon>
        <taxon>Eurycanthinae</taxon>
        <taxon>Dryococelus</taxon>
    </lineage>
</organism>
<sequence length="178" mass="20297">MIPLLDGFIDQLESRFKTHKSTLTSLYNLICSVCSKKEKIIELYQKFLNWDSIEVEFQVSQTKRLQQPESDHPTCAIEALGECNKNIFPNIHQLLKILATLRVSTSTSEKTFSTMRNPGKIDWLGINFNPSADQHQHTGSYKLFCLEEGSKITFTGVVVPQNIKGNECYIESSVFDFL</sequence>
<proteinExistence type="predicted"/>
<name>A0ABQ9GWQ5_9NEOP</name>
<keyword evidence="2" id="KW-1185">Reference proteome</keyword>
<gene>
    <name evidence="1" type="ORF">PR048_020897</name>
</gene>
<dbReference type="Proteomes" id="UP001159363">
    <property type="component" value="Chromosome 7"/>
</dbReference>
<comment type="caution">
    <text evidence="1">The sequence shown here is derived from an EMBL/GenBank/DDBJ whole genome shotgun (WGS) entry which is preliminary data.</text>
</comment>
<evidence type="ECO:0000313" key="1">
    <source>
        <dbReference type="EMBL" id="KAJ8876452.1"/>
    </source>
</evidence>
<protein>
    <submittedName>
        <fullName evidence="1">Uncharacterized protein</fullName>
    </submittedName>
</protein>
<accession>A0ABQ9GWQ5</accession>
<evidence type="ECO:0000313" key="2">
    <source>
        <dbReference type="Proteomes" id="UP001159363"/>
    </source>
</evidence>
<reference evidence="1 2" key="1">
    <citation type="submission" date="2023-02" db="EMBL/GenBank/DDBJ databases">
        <title>LHISI_Scaffold_Assembly.</title>
        <authorList>
            <person name="Stuart O.P."/>
            <person name="Cleave R."/>
            <person name="Magrath M.J.L."/>
            <person name="Mikheyev A.S."/>
        </authorList>
    </citation>
    <scope>NUCLEOTIDE SEQUENCE [LARGE SCALE GENOMIC DNA]</scope>
    <source>
        <strain evidence="1">Daus_M_001</strain>
        <tissue evidence="1">Leg muscle</tissue>
    </source>
</reference>